<evidence type="ECO:0000256" key="2">
    <source>
        <dbReference type="ARBA" id="ARBA00022857"/>
    </source>
</evidence>
<dbReference type="InterPro" id="IPR036291">
    <property type="entry name" value="NAD(P)-bd_dom_sf"/>
</dbReference>
<keyword evidence="5" id="KW-0812">Transmembrane</keyword>
<dbReference type="Gene3D" id="3.40.50.720">
    <property type="entry name" value="NAD(P)-binding Rossmann-like Domain"/>
    <property type="match status" value="1"/>
</dbReference>
<keyword evidence="5" id="KW-1133">Transmembrane helix</keyword>
<protein>
    <recommendedName>
        <fullName evidence="8">NAD(P)-binding protein</fullName>
    </recommendedName>
</protein>
<feature type="compositionally biased region" description="Polar residues" evidence="4">
    <location>
        <begin position="10"/>
        <end position="22"/>
    </location>
</feature>
<dbReference type="HOGENOM" id="CLU_809059_0_0_1"/>
<evidence type="ECO:0000313" key="6">
    <source>
        <dbReference type="EMBL" id="KIM35509.1"/>
    </source>
</evidence>
<dbReference type="PANTHER" id="PTHR43391:SF14">
    <property type="entry name" value="DEHYDROGENASE_REDUCTASE SDR FAMILY PROTEIN 7-LIKE"/>
    <property type="match status" value="1"/>
</dbReference>
<accession>A0A0C3BTU7</accession>
<keyword evidence="3" id="KW-0560">Oxidoreductase</keyword>
<feature type="transmembrane region" description="Helical" evidence="5">
    <location>
        <begin position="35"/>
        <end position="66"/>
    </location>
</feature>
<reference evidence="6 7" key="1">
    <citation type="submission" date="2014-04" db="EMBL/GenBank/DDBJ databases">
        <authorList>
            <consortium name="DOE Joint Genome Institute"/>
            <person name="Kuo A."/>
            <person name="Gay G."/>
            <person name="Dore J."/>
            <person name="Kohler A."/>
            <person name="Nagy L.G."/>
            <person name="Floudas D."/>
            <person name="Copeland A."/>
            <person name="Barry K.W."/>
            <person name="Cichocki N."/>
            <person name="Veneault-Fourrey C."/>
            <person name="LaButti K."/>
            <person name="Lindquist E.A."/>
            <person name="Lipzen A."/>
            <person name="Lundell T."/>
            <person name="Morin E."/>
            <person name="Murat C."/>
            <person name="Sun H."/>
            <person name="Tunlid A."/>
            <person name="Henrissat B."/>
            <person name="Grigoriev I.V."/>
            <person name="Hibbett D.S."/>
            <person name="Martin F."/>
            <person name="Nordberg H.P."/>
            <person name="Cantor M.N."/>
            <person name="Hua S.X."/>
        </authorList>
    </citation>
    <scope>NUCLEOTIDE SEQUENCE [LARGE SCALE GENOMIC DNA]</scope>
    <source>
        <strain evidence="7">h7</strain>
    </source>
</reference>
<sequence>MTRIVRTHSQKNPGVNPTSISPRQMPSVSYTMQNLFISLATIAVSSASLFFTLFVFLPLACLRALLPLNMKVRLSELRRNKVVLVLGASRGIGFNLVKQYANEKGTVIIAASSSMDILRKSIISLGETPASIQCHEMNLTWPHQKIADGIRAMDRLYGPITHIFEVGGLSNNIQDWAARSLNETREMISANINGTVTAILATYDLMKDRGYGKICVVGSLTGIVGPANMVSYASIKSFINTFTTSLRLLAAPCGVDVVCVQPGFIDAQMTRRLREQGGQNLFGSAEDLAARMKEGVEKGGRGIVIWPESHGAVMYALRGVNPICEELLKWVLMRLSMGKQKNN</sequence>
<evidence type="ECO:0008006" key="8">
    <source>
        <dbReference type="Google" id="ProtNLM"/>
    </source>
</evidence>
<dbReference type="InterPro" id="IPR002347">
    <property type="entry name" value="SDR_fam"/>
</dbReference>
<dbReference type="Pfam" id="PF00106">
    <property type="entry name" value="adh_short"/>
    <property type="match status" value="1"/>
</dbReference>
<name>A0A0C3BTU7_HEBCY</name>
<evidence type="ECO:0000256" key="5">
    <source>
        <dbReference type="SAM" id="Phobius"/>
    </source>
</evidence>
<evidence type="ECO:0000256" key="3">
    <source>
        <dbReference type="ARBA" id="ARBA00023002"/>
    </source>
</evidence>
<proteinExistence type="inferred from homology"/>
<dbReference type="Proteomes" id="UP000053424">
    <property type="component" value="Unassembled WGS sequence"/>
</dbReference>
<gene>
    <name evidence="6" type="ORF">M413DRAFT_79337</name>
</gene>
<dbReference type="OrthoDB" id="7289984at2759"/>
<dbReference type="AlphaFoldDB" id="A0A0C3BTU7"/>
<comment type="similarity">
    <text evidence="1">Belongs to the short-chain dehydrogenases/reductases (SDR) family.</text>
</comment>
<dbReference type="PRINTS" id="PR00081">
    <property type="entry name" value="GDHRDH"/>
</dbReference>
<evidence type="ECO:0000256" key="1">
    <source>
        <dbReference type="ARBA" id="ARBA00006484"/>
    </source>
</evidence>
<evidence type="ECO:0000313" key="7">
    <source>
        <dbReference type="Proteomes" id="UP000053424"/>
    </source>
</evidence>
<feature type="region of interest" description="Disordered" evidence="4">
    <location>
        <begin position="1"/>
        <end position="22"/>
    </location>
</feature>
<keyword evidence="2" id="KW-0521">NADP</keyword>
<keyword evidence="5" id="KW-0472">Membrane</keyword>
<reference evidence="7" key="2">
    <citation type="submission" date="2015-01" db="EMBL/GenBank/DDBJ databases">
        <title>Evolutionary Origins and Diversification of the Mycorrhizal Mutualists.</title>
        <authorList>
            <consortium name="DOE Joint Genome Institute"/>
            <consortium name="Mycorrhizal Genomics Consortium"/>
            <person name="Kohler A."/>
            <person name="Kuo A."/>
            <person name="Nagy L.G."/>
            <person name="Floudas D."/>
            <person name="Copeland A."/>
            <person name="Barry K.W."/>
            <person name="Cichocki N."/>
            <person name="Veneault-Fourrey C."/>
            <person name="LaButti K."/>
            <person name="Lindquist E.A."/>
            <person name="Lipzen A."/>
            <person name="Lundell T."/>
            <person name="Morin E."/>
            <person name="Murat C."/>
            <person name="Riley R."/>
            <person name="Ohm R."/>
            <person name="Sun H."/>
            <person name="Tunlid A."/>
            <person name="Henrissat B."/>
            <person name="Grigoriev I.V."/>
            <person name="Hibbett D.S."/>
            <person name="Martin F."/>
        </authorList>
    </citation>
    <scope>NUCLEOTIDE SEQUENCE [LARGE SCALE GENOMIC DNA]</scope>
    <source>
        <strain evidence="7">h7</strain>
    </source>
</reference>
<dbReference type="GO" id="GO:0005829">
    <property type="term" value="C:cytosol"/>
    <property type="evidence" value="ECO:0007669"/>
    <property type="project" value="TreeGrafter"/>
</dbReference>
<dbReference type="PANTHER" id="PTHR43391">
    <property type="entry name" value="RETINOL DEHYDROGENASE-RELATED"/>
    <property type="match status" value="1"/>
</dbReference>
<dbReference type="STRING" id="686832.A0A0C3BTU7"/>
<organism evidence="6 7">
    <name type="scientific">Hebeloma cylindrosporum</name>
    <dbReference type="NCBI Taxonomy" id="76867"/>
    <lineage>
        <taxon>Eukaryota</taxon>
        <taxon>Fungi</taxon>
        <taxon>Dikarya</taxon>
        <taxon>Basidiomycota</taxon>
        <taxon>Agaricomycotina</taxon>
        <taxon>Agaricomycetes</taxon>
        <taxon>Agaricomycetidae</taxon>
        <taxon>Agaricales</taxon>
        <taxon>Agaricineae</taxon>
        <taxon>Hymenogastraceae</taxon>
        <taxon>Hebeloma</taxon>
    </lineage>
</organism>
<dbReference type="SUPFAM" id="SSF51735">
    <property type="entry name" value="NAD(P)-binding Rossmann-fold domains"/>
    <property type="match status" value="1"/>
</dbReference>
<dbReference type="GO" id="GO:0016491">
    <property type="term" value="F:oxidoreductase activity"/>
    <property type="evidence" value="ECO:0007669"/>
    <property type="project" value="UniProtKB-KW"/>
</dbReference>
<keyword evidence="7" id="KW-1185">Reference proteome</keyword>
<dbReference type="EMBL" id="KN831819">
    <property type="protein sequence ID" value="KIM35509.1"/>
    <property type="molecule type" value="Genomic_DNA"/>
</dbReference>
<evidence type="ECO:0000256" key="4">
    <source>
        <dbReference type="SAM" id="MobiDB-lite"/>
    </source>
</evidence>